<sequence length="699" mass="80783">MTTNLYPPSPVELPKKLTALPASYKTRALLAILSILLFFLLYGALVAVLGYLVYWAFTYDIGHINKITILGKIGAIAGSVMLFFFTLKFIFKLKNHKRENRIKLNKKDYPELWSFILKICDETGAPKPKAIYADPDVNAYVSYTNMWLSLFLPVKKELTIGLGLVSCVNLSEFKAIMSHEFGHFSQRSMKIGSYIISANTIIHDMIFSRDKWDDLLDQWRASDLRLSFAAWIITPIIWLIRQVLNLFYQFLNIMYSSLSREMEFNADKVAISTSGSDAIISGLWKLDSGFEKWNNTINYAYLASQKKLFSKNLYTHNNLSLDRIKEQQITLLTALPNDKRGGKTYFVGSEHSKVNMYASHPPNDMRQDNAKVPFVACEINEDSPWLLFNNKEKLQQEMTNLIYEQYINKKAESFCNVEEFESFIASENHGKELLSEFGNAFENRFINIPEIDSIDKETDNVELKLSAYENLKNKLDELMKPIKEIEVLMVKASEIAQGTTKDNSFAFKGKTYKKKTVQQGYNELFAEREKIFKDNFNDWDKDFCTFHLALAKKQGNHDHLKKLYLQHKELITFYKKALSIKSTIYNELNQLQTKEVTENDVRRFGYRVNDLAVSLNNDLESFDKIEFIELPNIENTEVLKQILIEGGKIEKRTGNIFENGGFQLIMTDIENTIMQCNRVDQKNLGVILDYHKKLHDALD</sequence>
<dbReference type="EMBL" id="JAZHOU010000005">
    <property type="protein sequence ID" value="MEF3080005.1"/>
    <property type="molecule type" value="Genomic_DNA"/>
</dbReference>
<proteinExistence type="predicted"/>
<dbReference type="InterPro" id="IPR050083">
    <property type="entry name" value="HtpX_protease"/>
</dbReference>
<dbReference type="CDD" id="cd07328">
    <property type="entry name" value="M48_Ste24p_like"/>
    <property type="match status" value="1"/>
</dbReference>
<dbReference type="PANTHER" id="PTHR43221">
    <property type="entry name" value="PROTEASE HTPX"/>
    <property type="match status" value="1"/>
</dbReference>
<evidence type="ECO:0000256" key="11">
    <source>
        <dbReference type="SAM" id="Coils"/>
    </source>
</evidence>
<name>A0ABU7W910_9FLAO</name>
<evidence type="ECO:0000259" key="13">
    <source>
        <dbReference type="Pfam" id="PF01435"/>
    </source>
</evidence>
<gene>
    <name evidence="14" type="ORF">V1468_13400</name>
</gene>
<evidence type="ECO:0000256" key="4">
    <source>
        <dbReference type="ARBA" id="ARBA00022692"/>
    </source>
</evidence>
<reference evidence="14 15" key="1">
    <citation type="submission" date="2024-02" db="EMBL/GenBank/DDBJ databases">
        <title>Winogradskyella poriferorum JCM 12885.</title>
        <authorList>
            <person name="Zhang D.-F."/>
            <person name="Fu Z.-Y."/>
        </authorList>
    </citation>
    <scope>NUCLEOTIDE SEQUENCE [LARGE SCALE GENOMIC DNA]</scope>
    <source>
        <strain evidence="14 15">JCM 12885</strain>
    </source>
</reference>
<feature type="transmembrane region" description="Helical" evidence="12">
    <location>
        <begin position="228"/>
        <end position="251"/>
    </location>
</feature>
<evidence type="ECO:0000256" key="7">
    <source>
        <dbReference type="ARBA" id="ARBA00022833"/>
    </source>
</evidence>
<organism evidence="14 15">
    <name type="scientific">Winogradskyella poriferorum</name>
    <dbReference type="NCBI Taxonomy" id="307627"/>
    <lineage>
        <taxon>Bacteria</taxon>
        <taxon>Pseudomonadati</taxon>
        <taxon>Bacteroidota</taxon>
        <taxon>Flavobacteriia</taxon>
        <taxon>Flavobacteriales</taxon>
        <taxon>Flavobacteriaceae</taxon>
        <taxon>Winogradskyella</taxon>
    </lineage>
</organism>
<comment type="cofactor">
    <cofactor evidence="1">
        <name>Zn(2+)</name>
        <dbReference type="ChEBI" id="CHEBI:29105"/>
    </cofactor>
</comment>
<evidence type="ECO:0000313" key="15">
    <source>
        <dbReference type="Proteomes" id="UP001356704"/>
    </source>
</evidence>
<evidence type="ECO:0000256" key="1">
    <source>
        <dbReference type="ARBA" id="ARBA00001947"/>
    </source>
</evidence>
<keyword evidence="5" id="KW-0479">Metal-binding</keyword>
<keyword evidence="8 12" id="KW-1133">Transmembrane helix</keyword>
<protein>
    <submittedName>
        <fullName evidence="14">M48 family metallopeptidase</fullName>
    </submittedName>
</protein>
<feature type="coiled-coil region" evidence="11">
    <location>
        <begin position="454"/>
        <end position="488"/>
    </location>
</feature>
<feature type="transmembrane region" description="Helical" evidence="12">
    <location>
        <begin position="69"/>
        <end position="91"/>
    </location>
</feature>
<keyword evidence="11" id="KW-0175">Coiled coil</keyword>
<keyword evidence="6" id="KW-0378">Hydrolase</keyword>
<dbReference type="Proteomes" id="UP001356704">
    <property type="component" value="Unassembled WGS sequence"/>
</dbReference>
<dbReference type="InterPro" id="IPR001915">
    <property type="entry name" value="Peptidase_M48"/>
</dbReference>
<evidence type="ECO:0000256" key="3">
    <source>
        <dbReference type="ARBA" id="ARBA00022670"/>
    </source>
</evidence>
<evidence type="ECO:0000256" key="2">
    <source>
        <dbReference type="ARBA" id="ARBA00022475"/>
    </source>
</evidence>
<evidence type="ECO:0000256" key="9">
    <source>
        <dbReference type="ARBA" id="ARBA00023049"/>
    </source>
</evidence>
<evidence type="ECO:0000256" key="6">
    <source>
        <dbReference type="ARBA" id="ARBA00022801"/>
    </source>
</evidence>
<keyword evidence="9" id="KW-0482">Metalloprotease</keyword>
<keyword evidence="3" id="KW-0645">Protease</keyword>
<keyword evidence="7" id="KW-0862">Zinc</keyword>
<keyword evidence="4 12" id="KW-0812">Transmembrane</keyword>
<dbReference type="RefSeq" id="WP_331810733.1">
    <property type="nucleotide sequence ID" value="NZ_JAZHOU010000005.1"/>
</dbReference>
<dbReference type="Gene3D" id="3.30.2010.10">
    <property type="entry name" value="Metalloproteases ('zincins'), catalytic domain"/>
    <property type="match status" value="1"/>
</dbReference>
<comment type="caution">
    <text evidence="14">The sequence shown here is derived from an EMBL/GenBank/DDBJ whole genome shotgun (WGS) entry which is preliminary data.</text>
</comment>
<dbReference type="PANTHER" id="PTHR43221:SF2">
    <property type="entry name" value="PROTEASE HTPX HOMOLOG"/>
    <property type="match status" value="1"/>
</dbReference>
<evidence type="ECO:0000256" key="8">
    <source>
        <dbReference type="ARBA" id="ARBA00022989"/>
    </source>
</evidence>
<keyword evidence="2" id="KW-1003">Cell membrane</keyword>
<dbReference type="Pfam" id="PF01435">
    <property type="entry name" value="Peptidase_M48"/>
    <property type="match status" value="1"/>
</dbReference>
<feature type="domain" description="Peptidase M48" evidence="13">
    <location>
        <begin position="111"/>
        <end position="367"/>
    </location>
</feature>
<evidence type="ECO:0000313" key="14">
    <source>
        <dbReference type="EMBL" id="MEF3080005.1"/>
    </source>
</evidence>
<evidence type="ECO:0000256" key="5">
    <source>
        <dbReference type="ARBA" id="ARBA00022723"/>
    </source>
</evidence>
<keyword evidence="15" id="KW-1185">Reference proteome</keyword>
<feature type="transmembrane region" description="Helical" evidence="12">
    <location>
        <begin position="28"/>
        <end position="57"/>
    </location>
</feature>
<evidence type="ECO:0000256" key="10">
    <source>
        <dbReference type="ARBA" id="ARBA00023136"/>
    </source>
</evidence>
<keyword evidence="10 12" id="KW-0472">Membrane</keyword>
<accession>A0ABU7W910</accession>
<evidence type="ECO:0000256" key="12">
    <source>
        <dbReference type="SAM" id="Phobius"/>
    </source>
</evidence>